<dbReference type="Proteomes" id="UP001177670">
    <property type="component" value="Unassembled WGS sequence"/>
</dbReference>
<protein>
    <submittedName>
        <fullName evidence="2">Uncharacterized protein</fullName>
    </submittedName>
</protein>
<proteinExistence type="predicted"/>
<reference evidence="2" key="1">
    <citation type="submission" date="2021-10" db="EMBL/GenBank/DDBJ databases">
        <title>Melipona bicolor Genome sequencing and assembly.</title>
        <authorList>
            <person name="Araujo N.S."/>
            <person name="Arias M.C."/>
        </authorList>
    </citation>
    <scope>NUCLEOTIDE SEQUENCE</scope>
    <source>
        <strain evidence="2">USP_2M_L1-L4_2017</strain>
        <tissue evidence="2">Whole body</tissue>
    </source>
</reference>
<evidence type="ECO:0000313" key="2">
    <source>
        <dbReference type="EMBL" id="KAK1127270.1"/>
    </source>
</evidence>
<evidence type="ECO:0000256" key="1">
    <source>
        <dbReference type="SAM" id="MobiDB-lite"/>
    </source>
</evidence>
<organism evidence="2 3">
    <name type="scientific">Melipona bicolor</name>
    <dbReference type="NCBI Taxonomy" id="60889"/>
    <lineage>
        <taxon>Eukaryota</taxon>
        <taxon>Metazoa</taxon>
        <taxon>Ecdysozoa</taxon>
        <taxon>Arthropoda</taxon>
        <taxon>Hexapoda</taxon>
        <taxon>Insecta</taxon>
        <taxon>Pterygota</taxon>
        <taxon>Neoptera</taxon>
        <taxon>Endopterygota</taxon>
        <taxon>Hymenoptera</taxon>
        <taxon>Apocrita</taxon>
        <taxon>Aculeata</taxon>
        <taxon>Apoidea</taxon>
        <taxon>Anthophila</taxon>
        <taxon>Apidae</taxon>
        <taxon>Melipona</taxon>
    </lineage>
</organism>
<keyword evidence="3" id="KW-1185">Reference proteome</keyword>
<comment type="caution">
    <text evidence="2">The sequence shown here is derived from an EMBL/GenBank/DDBJ whole genome shotgun (WGS) entry which is preliminary data.</text>
</comment>
<feature type="compositionally biased region" description="Acidic residues" evidence="1">
    <location>
        <begin position="61"/>
        <end position="77"/>
    </location>
</feature>
<dbReference type="AlphaFoldDB" id="A0AA40FYF2"/>
<feature type="compositionally biased region" description="Polar residues" evidence="1">
    <location>
        <begin position="1"/>
        <end position="11"/>
    </location>
</feature>
<gene>
    <name evidence="2" type="ORF">K0M31_003814</name>
</gene>
<name>A0AA40FYF2_9HYME</name>
<sequence length="119" mass="12408">MRQTARTNDSSEFMAGSLRSPGGSPRAGVFGCTTPGGLCGAKTPTQGVGNAREEQKKGGGEDDNDNDEEEEEEEEREDGPSSAAPAKRGKVNGTRCLLRYSLAPCSSPVNESKLISSSA</sequence>
<dbReference type="EMBL" id="JAHYIQ010000012">
    <property type="protein sequence ID" value="KAK1127270.1"/>
    <property type="molecule type" value="Genomic_DNA"/>
</dbReference>
<accession>A0AA40FYF2</accession>
<evidence type="ECO:0000313" key="3">
    <source>
        <dbReference type="Proteomes" id="UP001177670"/>
    </source>
</evidence>
<feature type="region of interest" description="Disordered" evidence="1">
    <location>
        <begin position="1"/>
        <end position="93"/>
    </location>
</feature>
<feature type="compositionally biased region" description="Basic and acidic residues" evidence="1">
    <location>
        <begin position="51"/>
        <end position="60"/>
    </location>
</feature>